<evidence type="ECO:0000256" key="12">
    <source>
        <dbReference type="ARBA" id="ARBA00023253"/>
    </source>
</evidence>
<name>A0A4U5MLM4_STECR</name>
<keyword evidence="11" id="KW-0325">Glycoprotein</keyword>
<evidence type="ECO:0000256" key="11">
    <source>
        <dbReference type="ARBA" id="ARBA00023180"/>
    </source>
</evidence>
<reference evidence="18 19" key="2">
    <citation type="journal article" date="2019" name="G3 (Bethesda)">
        <title>Hybrid Assembly of the Genome of the Entomopathogenic Nematode Steinernema carpocapsae Identifies the X-Chromosome.</title>
        <authorList>
            <person name="Serra L."/>
            <person name="Macchietto M."/>
            <person name="Macias-Munoz A."/>
            <person name="McGill C.J."/>
            <person name="Rodriguez I.M."/>
            <person name="Rodriguez B."/>
            <person name="Murad R."/>
            <person name="Mortazavi A."/>
        </authorList>
    </citation>
    <scope>NUCLEOTIDE SEQUENCE [LARGE SCALE GENOMIC DNA]</scope>
    <source>
        <strain evidence="18 19">ALL</strain>
    </source>
</reference>
<dbReference type="UniPathway" id="UPA00378"/>
<comment type="caution">
    <text evidence="18">The sequence shown here is derived from an EMBL/GenBank/DDBJ whole genome shotgun (WGS) entry which is preliminary data.</text>
</comment>
<evidence type="ECO:0000256" key="13">
    <source>
        <dbReference type="ARBA" id="ARBA00023277"/>
    </source>
</evidence>
<evidence type="ECO:0000313" key="18">
    <source>
        <dbReference type="EMBL" id="TKR70341.1"/>
    </source>
</evidence>
<proteinExistence type="inferred from homology"/>
<keyword evidence="17" id="KW-0732">Signal</keyword>
<dbReference type="AlphaFoldDB" id="A0A4U5MLM4"/>
<evidence type="ECO:0000313" key="19">
    <source>
        <dbReference type="Proteomes" id="UP000298663"/>
    </source>
</evidence>
<dbReference type="PANTHER" id="PTHR21420:SF10">
    <property type="entry name" value="GDP-FUCOSE PROTEIN O-FUCOSYLTRANSFERASE 1"/>
    <property type="match status" value="1"/>
</dbReference>
<comment type="catalytic activity">
    <reaction evidence="15">
        <text>L-threonyl-[protein] + GDP-beta-L-fucose = 3-O-(alpha-L-fucosyl)-L-threonyl-[protein] + GDP + H(+)</text>
        <dbReference type="Rhea" id="RHEA:70491"/>
        <dbReference type="Rhea" id="RHEA-COMP:11060"/>
        <dbReference type="Rhea" id="RHEA-COMP:17915"/>
        <dbReference type="ChEBI" id="CHEBI:15378"/>
        <dbReference type="ChEBI" id="CHEBI:30013"/>
        <dbReference type="ChEBI" id="CHEBI:57273"/>
        <dbReference type="ChEBI" id="CHEBI:58189"/>
        <dbReference type="ChEBI" id="CHEBI:189631"/>
        <dbReference type="EC" id="2.4.1.221"/>
    </reaction>
    <physiologicalReaction direction="left-to-right" evidence="15">
        <dbReference type="Rhea" id="RHEA:70492"/>
    </physiologicalReaction>
</comment>
<dbReference type="STRING" id="34508.A0A4U5MLM4"/>
<evidence type="ECO:0000256" key="8">
    <source>
        <dbReference type="ARBA" id="ARBA00022824"/>
    </source>
</evidence>
<evidence type="ECO:0000256" key="15">
    <source>
        <dbReference type="ARBA" id="ARBA00047273"/>
    </source>
</evidence>
<feature type="chain" id="PRO_5020405831" description="GDP-fucose protein O-fucosyltransferase 1" evidence="17">
    <location>
        <begin position="23"/>
        <end position="395"/>
    </location>
</feature>
<accession>A0A4U5MLM4</accession>
<comment type="pathway">
    <text evidence="2">Protein modification; protein glycosylation.</text>
</comment>
<keyword evidence="12" id="KW-0294">Fucose metabolism</keyword>
<evidence type="ECO:0000256" key="10">
    <source>
        <dbReference type="ARBA" id="ARBA00023157"/>
    </source>
</evidence>
<keyword evidence="8" id="KW-0256">Endoplasmic reticulum</keyword>
<dbReference type="EMBL" id="AZBU02000007">
    <property type="protein sequence ID" value="TKR70341.1"/>
    <property type="molecule type" value="Genomic_DNA"/>
</dbReference>
<evidence type="ECO:0000256" key="2">
    <source>
        <dbReference type="ARBA" id="ARBA00004922"/>
    </source>
</evidence>
<comment type="subcellular location">
    <subcellularLocation>
        <location evidence="1">Endoplasmic reticulum</location>
    </subcellularLocation>
</comment>
<gene>
    <name evidence="18" type="ORF">L596_022380</name>
</gene>
<evidence type="ECO:0000256" key="1">
    <source>
        <dbReference type="ARBA" id="ARBA00004240"/>
    </source>
</evidence>
<evidence type="ECO:0000256" key="14">
    <source>
        <dbReference type="ARBA" id="ARBA00033080"/>
    </source>
</evidence>
<feature type="signal peptide" evidence="17">
    <location>
        <begin position="1"/>
        <end position="22"/>
    </location>
</feature>
<evidence type="ECO:0000256" key="3">
    <source>
        <dbReference type="ARBA" id="ARBA00010626"/>
    </source>
</evidence>
<evidence type="ECO:0000256" key="5">
    <source>
        <dbReference type="ARBA" id="ARBA00021745"/>
    </source>
</evidence>
<evidence type="ECO:0000256" key="17">
    <source>
        <dbReference type="SAM" id="SignalP"/>
    </source>
</evidence>
<dbReference type="EC" id="2.4.1.221" evidence="4"/>
<keyword evidence="9" id="KW-0914">Notch signaling pathway</keyword>
<dbReference type="Proteomes" id="UP000298663">
    <property type="component" value="Unassembled WGS sequence"/>
</dbReference>
<evidence type="ECO:0000256" key="6">
    <source>
        <dbReference type="ARBA" id="ARBA00022676"/>
    </source>
</evidence>
<dbReference type="GO" id="GO:0005783">
    <property type="term" value="C:endoplasmic reticulum"/>
    <property type="evidence" value="ECO:0007669"/>
    <property type="project" value="UniProtKB-SubCell"/>
</dbReference>
<evidence type="ECO:0000256" key="9">
    <source>
        <dbReference type="ARBA" id="ARBA00022976"/>
    </source>
</evidence>
<dbReference type="Pfam" id="PF10250">
    <property type="entry name" value="O-FucT"/>
    <property type="match status" value="1"/>
</dbReference>
<reference evidence="18 19" key="1">
    <citation type="journal article" date="2015" name="Genome Biol.">
        <title>Comparative genomics of Steinernema reveals deeply conserved gene regulatory networks.</title>
        <authorList>
            <person name="Dillman A.R."/>
            <person name="Macchietto M."/>
            <person name="Porter C.F."/>
            <person name="Rogers A."/>
            <person name="Williams B."/>
            <person name="Antoshechkin I."/>
            <person name="Lee M.M."/>
            <person name="Goodwin Z."/>
            <person name="Lu X."/>
            <person name="Lewis E.E."/>
            <person name="Goodrich-Blair H."/>
            <person name="Stock S.P."/>
            <person name="Adams B.J."/>
            <person name="Sternberg P.W."/>
            <person name="Mortazavi A."/>
        </authorList>
    </citation>
    <scope>NUCLEOTIDE SEQUENCE [LARGE SCALE GENOMIC DNA]</scope>
    <source>
        <strain evidence="18 19">ALL</strain>
    </source>
</reference>
<dbReference type="Gene3D" id="3.40.50.11350">
    <property type="match status" value="1"/>
</dbReference>
<keyword evidence="7" id="KW-0808">Transferase</keyword>
<evidence type="ECO:0000256" key="7">
    <source>
        <dbReference type="ARBA" id="ARBA00022679"/>
    </source>
</evidence>
<sequence>MTLIPVRQLVLLSVLLSTLVIGFDVDPNGYVMFCPCMGRFGNQMEQFLGSMSFARGVGRTLILPPLVTYPDNAPAAVMVDFEFYFQVAPLQKYHRVITMRQFMRDIAPNLWPKESRKVFCWTPRKSIFDKSLPLSCNAKEGNPFGPFWDHNKIEFVEDEYFGDKIKGGYDLAVNGTKRAWRNEYPGDLYPVLAFSSAPALFPARKSDRDIQKYIKWTSRFTQKAKEFLKDELPRPSIGIHLRNNIDWDNVCKNLKNGPQKQNIFASGQCIGWYAERGELTFNMCQPSEEIVLQDVEDKVNAIGAKSVFVASDKDHLIPELTDRLKPLGVVVKRLDPDDPHVSLAILQRVDHFIGNCVSTFSSFVVRSREFATDSSFRESSFFGYTPPSRKRKIEL</sequence>
<organism evidence="18 19">
    <name type="scientific">Steinernema carpocapsae</name>
    <name type="common">Entomopathogenic nematode</name>
    <dbReference type="NCBI Taxonomy" id="34508"/>
    <lineage>
        <taxon>Eukaryota</taxon>
        <taxon>Metazoa</taxon>
        <taxon>Ecdysozoa</taxon>
        <taxon>Nematoda</taxon>
        <taxon>Chromadorea</taxon>
        <taxon>Rhabditida</taxon>
        <taxon>Tylenchina</taxon>
        <taxon>Panagrolaimomorpha</taxon>
        <taxon>Strongyloidoidea</taxon>
        <taxon>Steinernematidae</taxon>
        <taxon>Steinernema</taxon>
    </lineage>
</organism>
<keyword evidence="13" id="KW-0119">Carbohydrate metabolism</keyword>
<dbReference type="GO" id="GO:0007219">
    <property type="term" value="P:Notch signaling pathway"/>
    <property type="evidence" value="ECO:0007669"/>
    <property type="project" value="UniProtKB-KW"/>
</dbReference>
<dbReference type="Gene3D" id="3.40.50.11340">
    <property type="match status" value="1"/>
</dbReference>
<dbReference type="OrthoDB" id="10050276at2759"/>
<keyword evidence="10" id="KW-1015">Disulfide bond</keyword>
<dbReference type="InterPro" id="IPR039922">
    <property type="entry name" value="POFUT1"/>
</dbReference>
<evidence type="ECO:0000256" key="4">
    <source>
        <dbReference type="ARBA" id="ARBA00012196"/>
    </source>
</evidence>
<dbReference type="PANTHER" id="PTHR21420">
    <property type="entry name" value="GDP-FUCOSE PROTEIN O-FUCOSYLTRANSFERASE 1"/>
    <property type="match status" value="1"/>
</dbReference>
<protein>
    <recommendedName>
        <fullName evidence="5">GDP-fucose protein O-fucosyltransferase 1</fullName>
        <ecNumber evidence="4">2.4.1.221</ecNumber>
    </recommendedName>
    <alternativeName>
        <fullName evidence="14">Peptide-O-fucosyltransferase 1</fullName>
    </alternativeName>
</protein>
<keyword evidence="6" id="KW-0328">Glycosyltransferase</keyword>
<dbReference type="GO" id="GO:0006004">
    <property type="term" value="P:fucose metabolic process"/>
    <property type="evidence" value="ECO:0007669"/>
    <property type="project" value="UniProtKB-KW"/>
</dbReference>
<comment type="similarity">
    <text evidence="3">Belongs to the glycosyltransferase 65 family.</text>
</comment>
<evidence type="ECO:0000256" key="16">
    <source>
        <dbReference type="ARBA" id="ARBA00048647"/>
    </source>
</evidence>
<dbReference type="InterPro" id="IPR019378">
    <property type="entry name" value="GDP-Fuc_O-FucTrfase"/>
</dbReference>
<dbReference type="CDD" id="cd11302">
    <property type="entry name" value="O-FucT-1"/>
    <property type="match status" value="1"/>
</dbReference>
<comment type="catalytic activity">
    <reaction evidence="16">
        <text>L-seryl-[protein] + GDP-beta-L-fucose = 3-O-(alpha-L-fucosyl)-L-seryl-[protein] + GDP + H(+)</text>
        <dbReference type="Rhea" id="RHEA:63644"/>
        <dbReference type="Rhea" id="RHEA-COMP:9863"/>
        <dbReference type="Rhea" id="RHEA-COMP:17914"/>
        <dbReference type="ChEBI" id="CHEBI:15378"/>
        <dbReference type="ChEBI" id="CHEBI:29999"/>
        <dbReference type="ChEBI" id="CHEBI:57273"/>
        <dbReference type="ChEBI" id="CHEBI:58189"/>
        <dbReference type="ChEBI" id="CHEBI:189632"/>
        <dbReference type="EC" id="2.4.1.221"/>
    </reaction>
    <physiologicalReaction direction="left-to-right" evidence="16">
        <dbReference type="Rhea" id="RHEA:63645"/>
    </physiologicalReaction>
</comment>
<keyword evidence="19" id="KW-1185">Reference proteome</keyword>
<dbReference type="GO" id="GO:0046922">
    <property type="term" value="F:peptide-O-fucosyltransferase activity"/>
    <property type="evidence" value="ECO:0007669"/>
    <property type="project" value="UniProtKB-EC"/>
</dbReference>